<reference evidence="1 2" key="1">
    <citation type="journal article" date="2023" name="Plants (Basel)">
        <title>Bridging the Gap: Combining Genomics and Transcriptomics Approaches to Understand Stylosanthes scabra, an Orphan Legume from the Brazilian Caatinga.</title>
        <authorList>
            <person name="Ferreira-Neto J.R.C."/>
            <person name="da Silva M.D."/>
            <person name="Binneck E."/>
            <person name="de Melo N.F."/>
            <person name="da Silva R.H."/>
            <person name="de Melo A.L.T.M."/>
            <person name="Pandolfi V."/>
            <person name="Bustamante F.O."/>
            <person name="Brasileiro-Vidal A.C."/>
            <person name="Benko-Iseppon A.M."/>
        </authorList>
    </citation>
    <scope>NUCLEOTIDE SEQUENCE [LARGE SCALE GENOMIC DNA]</scope>
    <source>
        <tissue evidence="1">Leaves</tissue>
    </source>
</reference>
<dbReference type="EMBL" id="JASCZI010030587">
    <property type="protein sequence ID" value="MED6123756.1"/>
    <property type="molecule type" value="Genomic_DNA"/>
</dbReference>
<proteinExistence type="predicted"/>
<keyword evidence="2" id="KW-1185">Reference proteome</keyword>
<accession>A0ABU6RI59</accession>
<organism evidence="1 2">
    <name type="scientific">Stylosanthes scabra</name>
    <dbReference type="NCBI Taxonomy" id="79078"/>
    <lineage>
        <taxon>Eukaryota</taxon>
        <taxon>Viridiplantae</taxon>
        <taxon>Streptophyta</taxon>
        <taxon>Embryophyta</taxon>
        <taxon>Tracheophyta</taxon>
        <taxon>Spermatophyta</taxon>
        <taxon>Magnoliopsida</taxon>
        <taxon>eudicotyledons</taxon>
        <taxon>Gunneridae</taxon>
        <taxon>Pentapetalae</taxon>
        <taxon>rosids</taxon>
        <taxon>fabids</taxon>
        <taxon>Fabales</taxon>
        <taxon>Fabaceae</taxon>
        <taxon>Papilionoideae</taxon>
        <taxon>50 kb inversion clade</taxon>
        <taxon>dalbergioids sensu lato</taxon>
        <taxon>Dalbergieae</taxon>
        <taxon>Pterocarpus clade</taxon>
        <taxon>Stylosanthes</taxon>
    </lineage>
</organism>
<name>A0ABU6RI59_9FABA</name>
<protein>
    <submittedName>
        <fullName evidence="1">Uncharacterized protein</fullName>
    </submittedName>
</protein>
<comment type="caution">
    <text evidence="1">The sequence shown here is derived from an EMBL/GenBank/DDBJ whole genome shotgun (WGS) entry which is preliminary data.</text>
</comment>
<evidence type="ECO:0000313" key="1">
    <source>
        <dbReference type="EMBL" id="MED6123756.1"/>
    </source>
</evidence>
<sequence length="152" mass="16607">MEVESVNALMAQLNAMNKKLVKLKVSTVGAQLASQPSCGICGGSYENHNCNLVQDDQFSVKQAGEITPISIVEVIKGNGTIVIFRITVSSNLLSKGSNLSHNRPTLHLNLLQNNSNYLEAALEKLTIHTNTFIEETRVNFKNQGEAIKILEV</sequence>
<gene>
    <name evidence="1" type="ORF">PIB30_052353</name>
</gene>
<evidence type="ECO:0000313" key="2">
    <source>
        <dbReference type="Proteomes" id="UP001341840"/>
    </source>
</evidence>
<dbReference type="Proteomes" id="UP001341840">
    <property type="component" value="Unassembled WGS sequence"/>
</dbReference>